<accession>A0A9P4NNF4</accession>
<feature type="compositionally biased region" description="Polar residues" evidence="1">
    <location>
        <begin position="188"/>
        <end position="198"/>
    </location>
</feature>
<dbReference type="OrthoDB" id="3695605at2759"/>
<organism evidence="2 3">
    <name type="scientific">Tothia fuscella</name>
    <dbReference type="NCBI Taxonomy" id="1048955"/>
    <lineage>
        <taxon>Eukaryota</taxon>
        <taxon>Fungi</taxon>
        <taxon>Dikarya</taxon>
        <taxon>Ascomycota</taxon>
        <taxon>Pezizomycotina</taxon>
        <taxon>Dothideomycetes</taxon>
        <taxon>Pleosporomycetidae</taxon>
        <taxon>Venturiales</taxon>
        <taxon>Cylindrosympodiaceae</taxon>
        <taxon>Tothia</taxon>
    </lineage>
</organism>
<feature type="compositionally biased region" description="Acidic residues" evidence="1">
    <location>
        <begin position="112"/>
        <end position="122"/>
    </location>
</feature>
<dbReference type="AlphaFoldDB" id="A0A9P4NNF4"/>
<comment type="caution">
    <text evidence="2">The sequence shown here is derived from an EMBL/GenBank/DDBJ whole genome shotgun (WGS) entry which is preliminary data.</text>
</comment>
<feature type="region of interest" description="Disordered" evidence="1">
    <location>
        <begin position="177"/>
        <end position="213"/>
    </location>
</feature>
<reference evidence="2" key="1">
    <citation type="journal article" date="2020" name="Stud. Mycol.">
        <title>101 Dothideomycetes genomes: a test case for predicting lifestyles and emergence of pathogens.</title>
        <authorList>
            <person name="Haridas S."/>
            <person name="Albert R."/>
            <person name="Binder M."/>
            <person name="Bloem J."/>
            <person name="Labutti K."/>
            <person name="Salamov A."/>
            <person name="Andreopoulos B."/>
            <person name="Baker S."/>
            <person name="Barry K."/>
            <person name="Bills G."/>
            <person name="Bluhm B."/>
            <person name="Cannon C."/>
            <person name="Castanera R."/>
            <person name="Culley D."/>
            <person name="Daum C."/>
            <person name="Ezra D."/>
            <person name="Gonzalez J."/>
            <person name="Henrissat B."/>
            <person name="Kuo A."/>
            <person name="Liang C."/>
            <person name="Lipzen A."/>
            <person name="Lutzoni F."/>
            <person name="Magnuson J."/>
            <person name="Mondo S."/>
            <person name="Nolan M."/>
            <person name="Ohm R."/>
            <person name="Pangilinan J."/>
            <person name="Park H.-J."/>
            <person name="Ramirez L."/>
            <person name="Alfaro M."/>
            <person name="Sun H."/>
            <person name="Tritt A."/>
            <person name="Yoshinaga Y."/>
            <person name="Zwiers L.-H."/>
            <person name="Turgeon B."/>
            <person name="Goodwin S."/>
            <person name="Spatafora J."/>
            <person name="Crous P."/>
            <person name="Grigoriev I."/>
        </authorList>
    </citation>
    <scope>NUCLEOTIDE SEQUENCE</scope>
    <source>
        <strain evidence="2">CBS 130266</strain>
    </source>
</reference>
<name>A0A9P4NNF4_9PEZI</name>
<feature type="region of interest" description="Disordered" evidence="1">
    <location>
        <begin position="111"/>
        <end position="149"/>
    </location>
</feature>
<sequence>MDTKISYANRYREVQELFNENKYDECIAVGKQLLCDITLPRFIIIKVCILICFATEDWDEAEEYRKAGEQVFGVARGLITAENTDDETEAGFVLLRKDLDSIAKDQARYIPEQEDDDEEMDVEREVYGEKSEEENEDEAEEEDVMEGELEQQKHDIEEATSGLDVNEEIVAGMNKEMERAAERPTRVNGVSNTESMRNLSLRVRDTNYNAPKG</sequence>
<dbReference type="EMBL" id="MU007053">
    <property type="protein sequence ID" value="KAF2428717.1"/>
    <property type="molecule type" value="Genomic_DNA"/>
</dbReference>
<protein>
    <submittedName>
        <fullName evidence="2">Uncharacterized protein</fullName>
    </submittedName>
</protein>
<evidence type="ECO:0000256" key="1">
    <source>
        <dbReference type="SAM" id="MobiDB-lite"/>
    </source>
</evidence>
<evidence type="ECO:0000313" key="3">
    <source>
        <dbReference type="Proteomes" id="UP000800235"/>
    </source>
</evidence>
<gene>
    <name evidence="2" type="ORF">EJ08DRAFT_680447</name>
</gene>
<feature type="compositionally biased region" description="Acidic residues" evidence="1">
    <location>
        <begin position="131"/>
        <end position="149"/>
    </location>
</feature>
<proteinExistence type="predicted"/>
<dbReference type="Proteomes" id="UP000800235">
    <property type="component" value="Unassembled WGS sequence"/>
</dbReference>
<evidence type="ECO:0000313" key="2">
    <source>
        <dbReference type="EMBL" id="KAF2428717.1"/>
    </source>
</evidence>
<keyword evidence="3" id="KW-1185">Reference proteome</keyword>